<gene>
    <name evidence="8" type="primary">ARPN_3</name>
    <name evidence="8" type="ORF">CK203_060323</name>
</gene>
<dbReference type="InterPro" id="IPR003245">
    <property type="entry name" value="Phytocyanin_dom"/>
</dbReference>
<dbReference type="FunFam" id="2.60.40.420:FF:000013">
    <property type="entry name" value="basic blue protein-like"/>
    <property type="match status" value="1"/>
</dbReference>
<dbReference type="Pfam" id="PF02298">
    <property type="entry name" value="Cu_bind_like"/>
    <property type="match status" value="1"/>
</dbReference>
<sequence length="126" mass="13538">MSQGRGSVGKAMLIMVALLCLLVHSAPVHAATYTVGDADGWIYDVVNWPNGKTFKAGDVLVFNYLPEVHNVVEVDINGYNRCKAPAGSKVHNSGNDKITLVKGTNSFICTFEGHCLQGMKITVTAK</sequence>
<evidence type="ECO:0000256" key="1">
    <source>
        <dbReference type="ARBA" id="ARBA00022723"/>
    </source>
</evidence>
<dbReference type="InterPro" id="IPR039391">
    <property type="entry name" value="Phytocyanin-like"/>
</dbReference>
<reference evidence="8 9" key="1">
    <citation type="journal article" date="2018" name="PLoS Genet.">
        <title>Population sequencing reveals clonal diversity and ancestral inbreeding in the grapevine cultivar Chardonnay.</title>
        <authorList>
            <person name="Roach M.J."/>
            <person name="Johnson D.L."/>
            <person name="Bohlmann J."/>
            <person name="van Vuuren H.J."/>
            <person name="Jones S.J."/>
            <person name="Pretorius I.S."/>
            <person name="Schmidt S.A."/>
            <person name="Borneman A.R."/>
        </authorList>
    </citation>
    <scope>NUCLEOTIDE SEQUENCE [LARGE SCALE GENOMIC DNA]</scope>
    <source>
        <strain evidence="9">cv. Chardonnay</strain>
        <tissue evidence="8">Leaf</tissue>
    </source>
</reference>
<name>A0A438FRW6_VITVI</name>
<proteinExistence type="predicted"/>
<dbReference type="KEGG" id="vvi:100248899"/>
<feature type="domain" description="Phytocyanin" evidence="7">
    <location>
        <begin position="31"/>
        <end position="126"/>
    </location>
</feature>
<keyword evidence="1" id="KW-0479">Metal-binding</keyword>
<evidence type="ECO:0000256" key="3">
    <source>
        <dbReference type="ARBA" id="ARBA00023157"/>
    </source>
</evidence>
<evidence type="ECO:0000259" key="7">
    <source>
        <dbReference type="PROSITE" id="PS51485"/>
    </source>
</evidence>
<evidence type="ECO:0000256" key="5">
    <source>
        <dbReference type="ARBA" id="ARBA00082491"/>
    </source>
</evidence>
<keyword evidence="3" id="KW-1015">Disulfide bond</keyword>
<dbReference type="CDD" id="cd11013">
    <property type="entry name" value="Plantacyanin"/>
    <property type="match status" value="1"/>
</dbReference>
<dbReference type="InterPro" id="IPR041844">
    <property type="entry name" value="Plantacyanin"/>
</dbReference>
<accession>A0A438FRW6</accession>
<dbReference type="PROSITE" id="PS51485">
    <property type="entry name" value="PHYTOCYANIN"/>
    <property type="match status" value="1"/>
</dbReference>
<dbReference type="Proteomes" id="UP000288805">
    <property type="component" value="Unassembled WGS sequence"/>
</dbReference>
<feature type="chain" id="PRO_5019418469" description="Basic blue protein" evidence="6">
    <location>
        <begin position="31"/>
        <end position="126"/>
    </location>
</feature>
<dbReference type="GO" id="GO:0046872">
    <property type="term" value="F:metal ion binding"/>
    <property type="evidence" value="ECO:0007669"/>
    <property type="project" value="UniProtKB-KW"/>
</dbReference>
<dbReference type="SMR" id="A0A438FRW6"/>
<dbReference type="AlphaFoldDB" id="A0A438FRW6"/>
<evidence type="ECO:0000256" key="6">
    <source>
        <dbReference type="SAM" id="SignalP"/>
    </source>
</evidence>
<keyword evidence="6" id="KW-0732">Signal</keyword>
<feature type="signal peptide" evidence="6">
    <location>
        <begin position="1"/>
        <end position="30"/>
    </location>
</feature>
<dbReference type="Gene3D" id="2.60.40.420">
    <property type="entry name" value="Cupredoxins - blue copper proteins"/>
    <property type="match status" value="1"/>
</dbReference>
<dbReference type="SUPFAM" id="SSF49503">
    <property type="entry name" value="Cupredoxins"/>
    <property type="match status" value="1"/>
</dbReference>
<keyword evidence="2" id="KW-0186">Copper</keyword>
<dbReference type="EMBL" id="QGNW01000762">
    <property type="protein sequence ID" value="RVW62702.1"/>
    <property type="molecule type" value="Genomic_DNA"/>
</dbReference>
<dbReference type="PANTHER" id="PTHR33021:SF341">
    <property type="entry name" value="BASIC BLUE PROTEIN-LIKE"/>
    <property type="match status" value="1"/>
</dbReference>
<protein>
    <recommendedName>
        <fullName evidence="4">Basic blue protein</fullName>
    </recommendedName>
    <alternativeName>
        <fullName evidence="5">Plantacyanin</fullName>
    </alternativeName>
</protein>
<evidence type="ECO:0000256" key="4">
    <source>
        <dbReference type="ARBA" id="ARBA00071970"/>
    </source>
</evidence>
<dbReference type="PANTHER" id="PTHR33021">
    <property type="entry name" value="BLUE COPPER PROTEIN"/>
    <property type="match status" value="1"/>
</dbReference>
<dbReference type="GO" id="GO:0009055">
    <property type="term" value="F:electron transfer activity"/>
    <property type="evidence" value="ECO:0007669"/>
    <property type="project" value="InterPro"/>
</dbReference>
<dbReference type="OrthoDB" id="2011645at2759"/>
<dbReference type="InterPro" id="IPR008972">
    <property type="entry name" value="Cupredoxin"/>
</dbReference>
<organism evidence="8 9">
    <name type="scientific">Vitis vinifera</name>
    <name type="common">Grape</name>
    <dbReference type="NCBI Taxonomy" id="29760"/>
    <lineage>
        <taxon>Eukaryota</taxon>
        <taxon>Viridiplantae</taxon>
        <taxon>Streptophyta</taxon>
        <taxon>Embryophyta</taxon>
        <taxon>Tracheophyta</taxon>
        <taxon>Spermatophyta</taxon>
        <taxon>Magnoliopsida</taxon>
        <taxon>eudicotyledons</taxon>
        <taxon>Gunneridae</taxon>
        <taxon>Pentapetalae</taxon>
        <taxon>rosids</taxon>
        <taxon>Vitales</taxon>
        <taxon>Vitaceae</taxon>
        <taxon>Viteae</taxon>
        <taxon>Vitis</taxon>
    </lineage>
</organism>
<evidence type="ECO:0000256" key="2">
    <source>
        <dbReference type="ARBA" id="ARBA00023008"/>
    </source>
</evidence>
<comment type="caution">
    <text evidence="8">The sequence shown here is derived from an EMBL/GenBank/DDBJ whole genome shotgun (WGS) entry which is preliminary data.</text>
</comment>
<evidence type="ECO:0000313" key="9">
    <source>
        <dbReference type="Proteomes" id="UP000288805"/>
    </source>
</evidence>
<evidence type="ECO:0000313" key="8">
    <source>
        <dbReference type="EMBL" id="RVW62702.1"/>
    </source>
</evidence>